<evidence type="ECO:0000313" key="9">
    <source>
        <dbReference type="EMBL" id="QNP44981.1"/>
    </source>
</evidence>
<dbReference type="PANTHER" id="PTHR41533">
    <property type="entry name" value="L,D-TRANSPEPTIDASE HI_1667-RELATED"/>
    <property type="match status" value="1"/>
</dbReference>
<dbReference type="CDD" id="cd16913">
    <property type="entry name" value="YkuD_like"/>
    <property type="match status" value="1"/>
</dbReference>
<evidence type="ECO:0000256" key="7">
    <source>
        <dbReference type="SAM" id="MobiDB-lite"/>
    </source>
</evidence>
<evidence type="ECO:0000256" key="4">
    <source>
        <dbReference type="ARBA" id="ARBA00022960"/>
    </source>
</evidence>
<feature type="region of interest" description="Disordered" evidence="7">
    <location>
        <begin position="1"/>
        <end position="31"/>
    </location>
</feature>
<evidence type="ECO:0000256" key="6">
    <source>
        <dbReference type="ARBA" id="ARBA00023316"/>
    </source>
</evidence>
<dbReference type="Gene3D" id="2.40.440.10">
    <property type="entry name" value="L,D-transpeptidase catalytic domain-like"/>
    <property type="match status" value="1"/>
</dbReference>
<evidence type="ECO:0000259" key="8">
    <source>
        <dbReference type="Pfam" id="PF03734"/>
    </source>
</evidence>
<evidence type="ECO:0000256" key="1">
    <source>
        <dbReference type="ARBA" id="ARBA00004752"/>
    </source>
</evidence>
<organism evidence="9 10">
    <name type="scientific">Sphingomonas sediminicola</name>
    <dbReference type="NCBI Taxonomy" id="386874"/>
    <lineage>
        <taxon>Bacteria</taxon>
        <taxon>Pseudomonadati</taxon>
        <taxon>Pseudomonadota</taxon>
        <taxon>Alphaproteobacteria</taxon>
        <taxon>Sphingomonadales</taxon>
        <taxon>Sphingomonadaceae</taxon>
        <taxon>Sphingomonas</taxon>
    </lineage>
</organism>
<keyword evidence="5" id="KW-0573">Peptidoglycan synthesis</keyword>
<comment type="similarity">
    <text evidence="2">Belongs to the YkuD family.</text>
</comment>
<protein>
    <submittedName>
        <fullName evidence="9">L,D-transpeptidase family protein</fullName>
    </submittedName>
</protein>
<evidence type="ECO:0000313" key="10">
    <source>
        <dbReference type="Proteomes" id="UP000516105"/>
    </source>
</evidence>
<dbReference type="InterPro" id="IPR038063">
    <property type="entry name" value="Transpep_catalytic_dom"/>
</dbReference>
<sequence length="208" mass="23301">MAGRSAPRPPQRGRRPAGLGDPGARVADLPARRPPYWRVPKSILEDELSKKSPAYLAEQGMEWRDGRLVQLPGPKNSLGDVKFDMRNDNAIYLHDTPAKALFGMPERHRSHGCVRVQDALGFALLLAHDDGILIPFQEALMRPDEEGFVKLNKEVPVRLMYRTAFFDDGQIRIADDTYGWDDDVAYALGYVRRPPRAKVKQEGGDVGP</sequence>
<dbReference type="InterPro" id="IPR052905">
    <property type="entry name" value="LD-transpeptidase_YkuD-like"/>
</dbReference>
<evidence type="ECO:0000256" key="5">
    <source>
        <dbReference type="ARBA" id="ARBA00022984"/>
    </source>
</evidence>
<reference evidence="9 10" key="1">
    <citation type="submission" date="2020-08" db="EMBL/GenBank/DDBJ databases">
        <title>Genome sequence of Sphingomonas sediminicola KACC 15039T.</title>
        <authorList>
            <person name="Hyun D.-W."/>
            <person name="Bae J.-W."/>
        </authorList>
    </citation>
    <scope>NUCLEOTIDE SEQUENCE [LARGE SCALE GENOMIC DNA]</scope>
    <source>
        <strain evidence="9 10">KACC 15039</strain>
    </source>
</reference>
<name>A0ABX6T518_9SPHN</name>
<keyword evidence="6" id="KW-0961">Cell wall biogenesis/degradation</keyword>
<dbReference type="Pfam" id="PF03734">
    <property type="entry name" value="YkuD"/>
    <property type="match status" value="1"/>
</dbReference>
<dbReference type="SUPFAM" id="SSF141523">
    <property type="entry name" value="L,D-transpeptidase catalytic domain-like"/>
    <property type="match status" value="1"/>
</dbReference>
<evidence type="ECO:0000256" key="3">
    <source>
        <dbReference type="ARBA" id="ARBA00022679"/>
    </source>
</evidence>
<keyword evidence="3" id="KW-0808">Transferase</keyword>
<keyword evidence="10" id="KW-1185">Reference proteome</keyword>
<keyword evidence="4" id="KW-0133">Cell shape</keyword>
<comment type="pathway">
    <text evidence="1">Cell wall biogenesis; peptidoglycan biosynthesis.</text>
</comment>
<dbReference type="Proteomes" id="UP000516105">
    <property type="component" value="Chromosome"/>
</dbReference>
<dbReference type="EMBL" id="CP060782">
    <property type="protein sequence ID" value="QNP44981.1"/>
    <property type="molecule type" value="Genomic_DNA"/>
</dbReference>
<proteinExistence type="inferred from homology"/>
<accession>A0ABX6T518</accession>
<feature type="domain" description="L,D-TPase catalytic" evidence="8">
    <location>
        <begin position="33"/>
        <end position="123"/>
    </location>
</feature>
<dbReference type="PANTHER" id="PTHR41533:SF2">
    <property type="entry name" value="BLR7131 PROTEIN"/>
    <property type="match status" value="1"/>
</dbReference>
<evidence type="ECO:0000256" key="2">
    <source>
        <dbReference type="ARBA" id="ARBA00005992"/>
    </source>
</evidence>
<dbReference type="InterPro" id="IPR005490">
    <property type="entry name" value="LD_TPept_cat_dom"/>
</dbReference>
<gene>
    <name evidence="9" type="ORF">H9L14_09715</name>
</gene>